<dbReference type="AlphaFoldDB" id="A0A368Z743"/>
<keyword evidence="6" id="KW-1185">Reference proteome</keyword>
<accession>A0A368Z743</accession>
<dbReference type="OrthoDB" id="234496at2"/>
<dbReference type="SMART" id="SM00354">
    <property type="entry name" value="HTH_LACI"/>
    <property type="match status" value="1"/>
</dbReference>
<dbReference type="SUPFAM" id="SSF53822">
    <property type="entry name" value="Periplasmic binding protein-like I"/>
    <property type="match status" value="1"/>
</dbReference>
<organism evidence="5 6">
    <name type="scientific">Paracoccus lutimaris</name>
    <dbReference type="NCBI Taxonomy" id="1490030"/>
    <lineage>
        <taxon>Bacteria</taxon>
        <taxon>Pseudomonadati</taxon>
        <taxon>Pseudomonadota</taxon>
        <taxon>Alphaproteobacteria</taxon>
        <taxon>Rhodobacterales</taxon>
        <taxon>Paracoccaceae</taxon>
        <taxon>Paracoccus</taxon>
    </lineage>
</organism>
<name>A0A368Z743_9RHOB</name>
<sequence length="343" mass="36289">MVTLKDIGLRLGISPTQVSRALGGYPDVSDDTRQRVEDAVRQLGYRPNPNALRLKAGRSGVVGLVVPENSEQEESNILLEILLGLAVEFWKRDVLVVLNVLPKAAPSTKSYTRLFRQAAVDGFVVVNPSADPGLLAFLMAESIPFVTHGRAATTAGHAFVDLDNRAVGQIMAARLADLGHRDIAFVDGPQDSFSAEERLSGLSGVLAARGLSQRDDLIHRGMMTEQFGEAAVLSLFKNPDRAPTAIMVGNLVLATGVMRGLQRLGLSVPGDVSVMAHDDVLARYPRTTLTPDLSGTASPFTEAWGDIAGFLGQAIDGKNPGGLQKLIAPVAVQGASVAAPARA</sequence>
<dbReference type="Proteomes" id="UP000253345">
    <property type="component" value="Unassembled WGS sequence"/>
</dbReference>
<protein>
    <submittedName>
        <fullName evidence="5">LacI family transcriptional regulator</fullName>
    </submittedName>
</protein>
<evidence type="ECO:0000256" key="2">
    <source>
        <dbReference type="ARBA" id="ARBA00023125"/>
    </source>
</evidence>
<keyword evidence="2" id="KW-0238">DNA-binding</keyword>
<dbReference type="Gene3D" id="1.10.260.40">
    <property type="entry name" value="lambda repressor-like DNA-binding domains"/>
    <property type="match status" value="1"/>
</dbReference>
<evidence type="ECO:0000259" key="4">
    <source>
        <dbReference type="PROSITE" id="PS50932"/>
    </source>
</evidence>
<feature type="domain" description="HTH lacI-type" evidence="4">
    <location>
        <begin position="2"/>
        <end position="56"/>
    </location>
</feature>
<dbReference type="SUPFAM" id="SSF47413">
    <property type="entry name" value="lambda repressor-like DNA-binding domains"/>
    <property type="match status" value="1"/>
</dbReference>
<evidence type="ECO:0000256" key="3">
    <source>
        <dbReference type="ARBA" id="ARBA00023163"/>
    </source>
</evidence>
<dbReference type="RefSeq" id="WP_114348015.1">
    <property type="nucleotide sequence ID" value="NZ_QPJL01000002.1"/>
</dbReference>
<dbReference type="Pfam" id="PF13377">
    <property type="entry name" value="Peripla_BP_3"/>
    <property type="match status" value="1"/>
</dbReference>
<dbReference type="PROSITE" id="PS50932">
    <property type="entry name" value="HTH_LACI_2"/>
    <property type="match status" value="1"/>
</dbReference>
<dbReference type="Gene3D" id="3.40.50.2300">
    <property type="match status" value="2"/>
</dbReference>
<proteinExistence type="predicted"/>
<dbReference type="CDD" id="cd01392">
    <property type="entry name" value="HTH_LacI"/>
    <property type="match status" value="1"/>
</dbReference>
<reference evidence="5 6" key="1">
    <citation type="submission" date="2018-07" db="EMBL/GenBank/DDBJ databases">
        <title>Genomic Encyclopedia of Type Strains, Phase III (KMG-III): the genomes of soil and plant-associated and newly described type strains.</title>
        <authorList>
            <person name="Whitman W."/>
        </authorList>
    </citation>
    <scope>NUCLEOTIDE SEQUENCE [LARGE SCALE GENOMIC DNA]</scope>
    <source>
        <strain evidence="5 6">CECT 8525</strain>
    </source>
</reference>
<dbReference type="InterPro" id="IPR000843">
    <property type="entry name" value="HTH_LacI"/>
</dbReference>
<dbReference type="EMBL" id="QPJL01000002">
    <property type="protein sequence ID" value="RCW88290.1"/>
    <property type="molecule type" value="Genomic_DNA"/>
</dbReference>
<evidence type="ECO:0000313" key="5">
    <source>
        <dbReference type="EMBL" id="RCW88290.1"/>
    </source>
</evidence>
<dbReference type="PANTHER" id="PTHR30146">
    <property type="entry name" value="LACI-RELATED TRANSCRIPTIONAL REPRESSOR"/>
    <property type="match status" value="1"/>
</dbReference>
<dbReference type="GO" id="GO:0000976">
    <property type="term" value="F:transcription cis-regulatory region binding"/>
    <property type="evidence" value="ECO:0007669"/>
    <property type="project" value="TreeGrafter"/>
</dbReference>
<evidence type="ECO:0000313" key="6">
    <source>
        <dbReference type="Proteomes" id="UP000253345"/>
    </source>
</evidence>
<keyword evidence="1" id="KW-0805">Transcription regulation</keyword>
<dbReference type="PANTHER" id="PTHR30146:SF109">
    <property type="entry name" value="HTH-TYPE TRANSCRIPTIONAL REGULATOR GALS"/>
    <property type="match status" value="1"/>
</dbReference>
<dbReference type="GO" id="GO:0003700">
    <property type="term" value="F:DNA-binding transcription factor activity"/>
    <property type="evidence" value="ECO:0007669"/>
    <property type="project" value="TreeGrafter"/>
</dbReference>
<evidence type="ECO:0000256" key="1">
    <source>
        <dbReference type="ARBA" id="ARBA00023015"/>
    </source>
</evidence>
<dbReference type="Pfam" id="PF00356">
    <property type="entry name" value="LacI"/>
    <property type="match status" value="1"/>
</dbReference>
<keyword evidence="3" id="KW-0804">Transcription</keyword>
<dbReference type="InterPro" id="IPR028082">
    <property type="entry name" value="Peripla_BP_I"/>
</dbReference>
<dbReference type="InterPro" id="IPR046335">
    <property type="entry name" value="LacI/GalR-like_sensor"/>
</dbReference>
<dbReference type="InterPro" id="IPR010982">
    <property type="entry name" value="Lambda_DNA-bd_dom_sf"/>
</dbReference>
<comment type="caution">
    <text evidence="5">The sequence shown here is derived from an EMBL/GenBank/DDBJ whole genome shotgun (WGS) entry which is preliminary data.</text>
</comment>
<gene>
    <name evidence="5" type="ORF">DFP89_102220</name>
</gene>